<feature type="transmembrane region" description="Helical" evidence="6">
    <location>
        <begin position="357"/>
        <end position="383"/>
    </location>
</feature>
<dbReference type="Pfam" id="PF03176">
    <property type="entry name" value="MMPL"/>
    <property type="match status" value="2"/>
</dbReference>
<dbReference type="EMBL" id="FQYX01000011">
    <property type="protein sequence ID" value="SHJ10141.1"/>
    <property type="molecule type" value="Genomic_DNA"/>
</dbReference>
<evidence type="ECO:0000259" key="7">
    <source>
        <dbReference type="PROSITE" id="PS50156"/>
    </source>
</evidence>
<feature type="transmembrane region" description="Helical" evidence="6">
    <location>
        <begin position="742"/>
        <end position="768"/>
    </location>
</feature>
<accession>A0A1M6GJP1</accession>
<dbReference type="RefSeq" id="WP_072764350.1">
    <property type="nucleotide sequence ID" value="NZ_FQYX01000011.1"/>
</dbReference>
<dbReference type="GO" id="GO:0005886">
    <property type="term" value="C:plasma membrane"/>
    <property type="evidence" value="ECO:0007669"/>
    <property type="project" value="UniProtKB-SubCell"/>
</dbReference>
<dbReference type="PROSITE" id="PS50156">
    <property type="entry name" value="SSD"/>
    <property type="match status" value="2"/>
</dbReference>
<evidence type="ECO:0000256" key="2">
    <source>
        <dbReference type="ARBA" id="ARBA00022475"/>
    </source>
</evidence>
<evidence type="ECO:0000256" key="1">
    <source>
        <dbReference type="ARBA" id="ARBA00004651"/>
    </source>
</evidence>
<dbReference type="STRING" id="558155.SAMN04487911_11139"/>
<keyword evidence="5 6" id="KW-0472">Membrane</keyword>
<feature type="transmembrane region" description="Helical" evidence="6">
    <location>
        <begin position="21"/>
        <end position="39"/>
    </location>
</feature>
<dbReference type="OrthoDB" id="9805018at2"/>
<feature type="transmembrane region" description="Helical" evidence="6">
    <location>
        <begin position="671"/>
        <end position="691"/>
    </location>
</feature>
<dbReference type="SUPFAM" id="SSF82866">
    <property type="entry name" value="Multidrug efflux transporter AcrB transmembrane domain"/>
    <property type="match status" value="2"/>
</dbReference>
<feature type="domain" description="SSD" evidence="7">
    <location>
        <begin position="255"/>
        <end position="380"/>
    </location>
</feature>
<reference evidence="8 9" key="1">
    <citation type="submission" date="2016-11" db="EMBL/GenBank/DDBJ databases">
        <authorList>
            <person name="Jaros S."/>
            <person name="Januszkiewicz K."/>
            <person name="Wedrychowicz H."/>
        </authorList>
    </citation>
    <scope>NUCLEOTIDE SEQUENCE [LARGE SCALE GENOMIC DNA]</scope>
    <source>
        <strain evidence="8 9">CGMCC 1.8863</strain>
    </source>
</reference>
<evidence type="ECO:0000313" key="8">
    <source>
        <dbReference type="EMBL" id="SHJ10141.1"/>
    </source>
</evidence>
<dbReference type="Gene3D" id="1.20.1640.10">
    <property type="entry name" value="Multidrug efflux transporter AcrB transmembrane domain"/>
    <property type="match status" value="2"/>
</dbReference>
<organism evidence="8 9">
    <name type="scientific">Arenibacter nanhaiticus</name>
    <dbReference type="NCBI Taxonomy" id="558155"/>
    <lineage>
        <taxon>Bacteria</taxon>
        <taxon>Pseudomonadati</taxon>
        <taxon>Bacteroidota</taxon>
        <taxon>Flavobacteriia</taxon>
        <taxon>Flavobacteriales</taxon>
        <taxon>Flavobacteriaceae</taxon>
        <taxon>Arenibacter</taxon>
    </lineage>
</organism>
<sequence length="796" mass="90238">MVTKLTQGFWAKTARIILRNRILILVLLTVLTVFLAMQWENMRFSNTQANLLPDHHPVNLEYLSFLEKFGEEGNVVVLAVKDSSLFTPEKYNRWNKLSKQLEAFPEVDFVLSTDNLQELVKDSIKQEFVLLPFMKATPQTNAEVVSLTDRLFNELPFYDNLLFNKETSTIRTVIYVDKDIINTSARKDFILKDLNVLIESFEKETGLDVRISGMPYIRTMNSQNIIDEIGKFILAALGVTSLIFFFFFRSFRATFISMFVVIIGVMWSFGVLGLLQYEITVLTALIPPLIIVIGIPNCIFLINKYQQEVKKHGNQALSLQRVISKIGNATLMTNVTTASGFATFIITDSKLLKEFGIVASINIIGIFILSILIIPIIYSFMYLPKDKHLKHLKTKWIETFVNWMENIVRNKRISVYIVSILLLVTSIIGIYQINISGSPIEDMPKGEQFFKDIRFFEEEFDGIMPIEIVVDTKRPKGVLKPSTLKRLDQLGTVILEIPELSRPISVVDMVKYSKQAFYSGIPKYYQLPTTQENTFIMDVARKSTGQSNMLNGFVDSTGQVARITTYIKDVKTERMEEIEAKLQDNIDKIFPAERYEVSMTGSALLFLKGTKYLVKNLIMSLALAIALIALFMAYLFRSFRMIIISLIPNLLPLVITAGVMGFVGVPIKPSTILVFSIAFGISVDDTIHFLAKYRQELISNKWRIKKSVYAALRESGVSMFYTSIVLFFGFSVFIISSFGGTVALGALVSATLLFAMLSNLVLLPSLLLSLERSIANKQTLKEPMIDILPKEEDKDK</sequence>
<evidence type="ECO:0000313" key="9">
    <source>
        <dbReference type="Proteomes" id="UP000184231"/>
    </source>
</evidence>
<gene>
    <name evidence="8" type="ORF">SAMN04487911_11139</name>
</gene>
<feature type="transmembrane region" description="Helical" evidence="6">
    <location>
        <begin position="617"/>
        <end position="636"/>
    </location>
</feature>
<feature type="transmembrane region" description="Helical" evidence="6">
    <location>
        <begin position="643"/>
        <end position="665"/>
    </location>
</feature>
<evidence type="ECO:0000256" key="5">
    <source>
        <dbReference type="ARBA" id="ARBA00023136"/>
    </source>
</evidence>
<dbReference type="AlphaFoldDB" id="A0A1M6GJP1"/>
<dbReference type="PANTHER" id="PTHR33406:SF12">
    <property type="entry name" value="BLR2997 PROTEIN"/>
    <property type="match status" value="1"/>
</dbReference>
<feature type="transmembrane region" description="Helical" evidence="6">
    <location>
        <begin position="255"/>
        <end position="275"/>
    </location>
</feature>
<name>A0A1M6GJP1_9FLAO</name>
<comment type="subcellular location">
    <subcellularLocation>
        <location evidence="1">Cell membrane</location>
        <topology evidence="1">Multi-pass membrane protein</topology>
    </subcellularLocation>
</comment>
<protein>
    <recommendedName>
        <fullName evidence="7">SSD domain-containing protein</fullName>
    </recommendedName>
</protein>
<keyword evidence="2" id="KW-1003">Cell membrane</keyword>
<feature type="transmembrane region" description="Helical" evidence="6">
    <location>
        <begin position="322"/>
        <end position="345"/>
    </location>
</feature>
<feature type="domain" description="SSD" evidence="7">
    <location>
        <begin position="643"/>
        <end position="769"/>
    </location>
</feature>
<feature type="transmembrane region" description="Helical" evidence="6">
    <location>
        <begin position="229"/>
        <end position="248"/>
    </location>
</feature>
<dbReference type="InterPro" id="IPR004869">
    <property type="entry name" value="MMPL_dom"/>
</dbReference>
<evidence type="ECO:0000256" key="6">
    <source>
        <dbReference type="SAM" id="Phobius"/>
    </source>
</evidence>
<evidence type="ECO:0000256" key="3">
    <source>
        <dbReference type="ARBA" id="ARBA00022692"/>
    </source>
</evidence>
<keyword evidence="4 6" id="KW-1133">Transmembrane helix</keyword>
<dbReference type="Proteomes" id="UP000184231">
    <property type="component" value="Unassembled WGS sequence"/>
</dbReference>
<proteinExistence type="predicted"/>
<dbReference type="PANTHER" id="PTHR33406">
    <property type="entry name" value="MEMBRANE PROTEIN MJ1562-RELATED"/>
    <property type="match status" value="1"/>
</dbReference>
<feature type="transmembrane region" description="Helical" evidence="6">
    <location>
        <begin position="712"/>
        <end position="736"/>
    </location>
</feature>
<dbReference type="InterPro" id="IPR050545">
    <property type="entry name" value="Mycobact_MmpL"/>
</dbReference>
<dbReference type="InterPro" id="IPR000731">
    <property type="entry name" value="SSD"/>
</dbReference>
<evidence type="ECO:0000256" key="4">
    <source>
        <dbReference type="ARBA" id="ARBA00022989"/>
    </source>
</evidence>
<keyword evidence="3 6" id="KW-0812">Transmembrane</keyword>
<keyword evidence="9" id="KW-1185">Reference proteome</keyword>
<feature type="transmembrane region" description="Helical" evidence="6">
    <location>
        <begin position="281"/>
        <end position="302"/>
    </location>
</feature>
<feature type="transmembrane region" description="Helical" evidence="6">
    <location>
        <begin position="413"/>
        <end position="433"/>
    </location>
</feature>